<dbReference type="EC" id="3.2.2.n1" evidence="3"/>
<comment type="catalytic activity">
    <reaction evidence="1">
        <text>AMP + H2O = D-ribose 5-phosphate + adenine</text>
        <dbReference type="Rhea" id="RHEA:20129"/>
        <dbReference type="ChEBI" id="CHEBI:15377"/>
        <dbReference type="ChEBI" id="CHEBI:16708"/>
        <dbReference type="ChEBI" id="CHEBI:78346"/>
        <dbReference type="ChEBI" id="CHEBI:456215"/>
        <dbReference type="EC" id="3.2.2.4"/>
    </reaction>
</comment>
<dbReference type="EMBL" id="JNGW01000098">
    <property type="protein sequence ID" value="KDR51612.1"/>
    <property type="molecule type" value="Genomic_DNA"/>
</dbReference>
<dbReference type="InterPro" id="IPR005269">
    <property type="entry name" value="LOG"/>
</dbReference>
<dbReference type="Proteomes" id="UP000027442">
    <property type="component" value="Unassembled WGS sequence"/>
</dbReference>
<dbReference type="SUPFAM" id="SSF102405">
    <property type="entry name" value="MCP/YpsA-like"/>
    <property type="match status" value="1"/>
</dbReference>
<dbReference type="InterPro" id="IPR031100">
    <property type="entry name" value="LOG_fam"/>
</dbReference>
<reference evidence="4 5" key="1">
    <citation type="submission" date="2013-08" db="EMBL/GenBank/DDBJ databases">
        <authorList>
            <person name="Weinstock G."/>
            <person name="Sodergren E."/>
            <person name="Wylie T."/>
            <person name="Fulton L."/>
            <person name="Fulton R."/>
            <person name="Fronick C."/>
            <person name="O'Laughlin M."/>
            <person name="Godfrey J."/>
            <person name="Miner T."/>
            <person name="Herter B."/>
            <person name="Appelbaum E."/>
            <person name="Cordes M."/>
            <person name="Lek S."/>
            <person name="Wollam A."/>
            <person name="Pepin K.H."/>
            <person name="Palsikar V.B."/>
            <person name="Mitreva M."/>
            <person name="Wilson R.K."/>
        </authorList>
    </citation>
    <scope>NUCLEOTIDE SEQUENCE [LARGE SCALE GENOMIC DNA]</scope>
    <source>
        <strain evidence="4 5">ATCC 15930</strain>
    </source>
</reference>
<dbReference type="GO" id="GO:0009691">
    <property type="term" value="P:cytokinin biosynthetic process"/>
    <property type="evidence" value="ECO:0007669"/>
    <property type="project" value="UniProtKB-UniRule"/>
</dbReference>
<dbReference type="PANTHER" id="PTHR31223">
    <property type="entry name" value="LOG FAMILY PROTEIN YJL055W"/>
    <property type="match status" value="1"/>
</dbReference>
<evidence type="ECO:0000256" key="2">
    <source>
        <dbReference type="ARBA" id="ARBA00006763"/>
    </source>
</evidence>
<proteinExistence type="inferred from homology"/>
<sequence length="176" mass="19478">MKIAVFCSANADIDPRFFKATEALGRWCAEKGHVVLFGGTNQGLMECIAKAAHEAGGRVEGVVPKFVEEGGMESTYMDKVYHTENLTDRKEMLNTLCDVAIALPGGVGTLDEVFTLTAANSIGYHQQHIIIYNMEGFWDELVALLNKLESQGMIRGNYRKRIMVVNSLDELEKCLS</sequence>
<dbReference type="GO" id="GO:0005829">
    <property type="term" value="C:cytosol"/>
    <property type="evidence" value="ECO:0007669"/>
    <property type="project" value="TreeGrafter"/>
</dbReference>
<protein>
    <recommendedName>
        <fullName evidence="3">Cytokinin riboside 5'-monophosphate phosphoribohydrolase</fullName>
        <ecNumber evidence="3">3.2.2.n1</ecNumber>
    </recommendedName>
</protein>
<dbReference type="Pfam" id="PF03641">
    <property type="entry name" value="Lysine_decarbox"/>
    <property type="match status" value="1"/>
</dbReference>
<keyword evidence="5" id="KW-1185">Reference proteome</keyword>
<dbReference type="NCBIfam" id="TIGR00730">
    <property type="entry name" value="Rossman fold protein, TIGR00730 family"/>
    <property type="match status" value="1"/>
</dbReference>
<dbReference type="eggNOG" id="COG1611">
    <property type="taxonomic scope" value="Bacteria"/>
</dbReference>
<name>A0A069QG27_HOYLO</name>
<gene>
    <name evidence="4" type="ORF">HMPREF1991_02334</name>
</gene>
<dbReference type="GO" id="GO:0008714">
    <property type="term" value="F:AMP nucleosidase activity"/>
    <property type="evidence" value="ECO:0007669"/>
    <property type="project" value="UniProtKB-EC"/>
</dbReference>
<evidence type="ECO:0000313" key="5">
    <source>
        <dbReference type="Proteomes" id="UP000027442"/>
    </source>
</evidence>
<dbReference type="Gene3D" id="3.40.50.450">
    <property type="match status" value="1"/>
</dbReference>
<dbReference type="PATRIC" id="fig|1122985.7.peg.2420"/>
<accession>A0A069QG27</accession>
<keyword evidence="3" id="KW-0378">Hydrolase</keyword>
<comment type="caution">
    <text evidence="4">The sequence shown here is derived from an EMBL/GenBank/DDBJ whole genome shotgun (WGS) entry which is preliminary data.</text>
</comment>
<keyword evidence="3" id="KW-0203">Cytokinin biosynthesis</keyword>
<evidence type="ECO:0000256" key="1">
    <source>
        <dbReference type="ARBA" id="ARBA00000274"/>
    </source>
</evidence>
<dbReference type="RefSeq" id="WP_018966723.1">
    <property type="nucleotide sequence ID" value="NZ_KB899211.1"/>
</dbReference>
<comment type="similarity">
    <text evidence="2 3">Belongs to the LOG family.</text>
</comment>
<organism evidence="4 5">
    <name type="scientific">Hoylesella loescheii DSM 19665 = JCM 12249 = ATCC 15930</name>
    <dbReference type="NCBI Taxonomy" id="1122985"/>
    <lineage>
        <taxon>Bacteria</taxon>
        <taxon>Pseudomonadati</taxon>
        <taxon>Bacteroidota</taxon>
        <taxon>Bacteroidia</taxon>
        <taxon>Bacteroidales</taxon>
        <taxon>Prevotellaceae</taxon>
        <taxon>Hoylesella</taxon>
    </lineage>
</organism>
<evidence type="ECO:0000313" key="4">
    <source>
        <dbReference type="EMBL" id="KDR51612.1"/>
    </source>
</evidence>
<evidence type="ECO:0000256" key="3">
    <source>
        <dbReference type="RuleBase" id="RU363015"/>
    </source>
</evidence>
<dbReference type="AlphaFoldDB" id="A0A069QG27"/>
<dbReference type="PANTHER" id="PTHR31223:SF70">
    <property type="entry name" value="LOG FAMILY PROTEIN YJL055W"/>
    <property type="match status" value="1"/>
</dbReference>
<dbReference type="HOGENOM" id="CLU_058336_4_2_10"/>